<dbReference type="InterPro" id="IPR006696">
    <property type="entry name" value="DUF423"/>
</dbReference>
<dbReference type="GO" id="GO:0016020">
    <property type="term" value="C:membrane"/>
    <property type="evidence" value="ECO:0007669"/>
    <property type="project" value="UniProtKB-SubCell"/>
</dbReference>
<protein>
    <recommendedName>
        <fullName evidence="8">EGF-like domain-containing protein</fullName>
    </recommendedName>
</protein>
<dbReference type="PROSITE" id="PS00022">
    <property type="entry name" value="EGF_1"/>
    <property type="match status" value="3"/>
</dbReference>
<dbReference type="Pfam" id="PF04241">
    <property type="entry name" value="DUF423"/>
    <property type="match status" value="1"/>
</dbReference>
<evidence type="ECO:0000313" key="9">
    <source>
        <dbReference type="EMBL" id="KAG6964646.1"/>
    </source>
</evidence>
<name>A0A8J5IY64_9STRA</name>
<dbReference type="InterPro" id="IPR013111">
    <property type="entry name" value="EGF_extracell"/>
</dbReference>
<accession>A0A8J5IY64</accession>
<keyword evidence="10" id="KW-1185">Reference proteome</keyword>
<dbReference type="InterPro" id="IPR000742">
    <property type="entry name" value="EGF"/>
</dbReference>
<dbReference type="PANTHER" id="PTHR43461">
    <property type="entry name" value="TRANSMEMBRANE PROTEIN 256"/>
    <property type="match status" value="1"/>
</dbReference>
<evidence type="ECO:0000256" key="2">
    <source>
        <dbReference type="ARBA" id="ARBA00022692"/>
    </source>
</evidence>
<evidence type="ECO:0000256" key="4">
    <source>
        <dbReference type="ARBA" id="ARBA00023136"/>
    </source>
</evidence>
<evidence type="ECO:0000256" key="5">
    <source>
        <dbReference type="ARBA" id="ARBA00023157"/>
    </source>
</evidence>
<keyword evidence="3 7" id="KW-1133">Transmembrane helix</keyword>
<sequence length="545" mass="58446">MKAAVISPALSIWWKVGAISGASAVLLGAFGAHGLKNHVKDPHLLKNWETAAHYQLIHSVVLLATPLCRRPGLAGGLITTGTLLFSGSLYAMTLTQQKKLGIITIAQRVSDLTDVVPSIQRFPHLDSPSCRTSSSKQERLRTRVQAMTKWGFVVALTVLLATPSFVLGACPNKCSGHGKCGLNDVCQCMQNWVGGDCSGRQCPFTRAWHDTAQRDDDAHYYAECGNRGTCDRATGECTCDAGFIGSGCRRMQCPNDCSGHGTCEFIEELAADTFNKRVGGVASRKYTLWDQEKIMGCVCDANYEGHDCSMRSCPKGDDPLTPNQYDMVQAIYLDKPGGEGYLTYYDPYGNAYTTEKIAFGGSGVSFTSTDDDATCASIQTALRRLPNNVLNTVSVVAVDRFYAFTRTDLTDTTGYGTLNKIVNDAAAAFVGGGAQNKVICEVIFTSEPGTTGYQNLLDCNVAVHNDAKGQHPITAGVASGACAVKEVYPLSLGTTNMLAEDTPAYRPLTELTECSGRGTCDYDTGTCECFAGHMGLACQKQEALV</sequence>
<dbReference type="PROSITE" id="PS50026">
    <property type="entry name" value="EGF_3"/>
    <property type="match status" value="1"/>
</dbReference>
<feature type="domain" description="EGF-like" evidence="8">
    <location>
        <begin position="215"/>
        <end position="249"/>
    </location>
</feature>
<reference evidence="9" key="1">
    <citation type="submission" date="2021-01" db="EMBL/GenBank/DDBJ databases">
        <title>Phytophthora aleatoria, a newly-described species from Pinus radiata is distinct from Phytophthora cactorum isolates based on comparative genomics.</title>
        <authorList>
            <person name="Mcdougal R."/>
            <person name="Panda P."/>
            <person name="Williams N."/>
            <person name="Studholme D.J."/>
        </authorList>
    </citation>
    <scope>NUCLEOTIDE SEQUENCE</scope>
    <source>
        <strain evidence="9">NZFS 4037</strain>
    </source>
</reference>
<feature type="transmembrane region" description="Helical" evidence="7">
    <location>
        <begin position="150"/>
        <end position="169"/>
    </location>
</feature>
<comment type="caution">
    <text evidence="9">The sequence shown here is derived from an EMBL/GenBank/DDBJ whole genome shotgun (WGS) entry which is preliminary data.</text>
</comment>
<keyword evidence="2 7" id="KW-0812">Transmembrane</keyword>
<keyword evidence="6" id="KW-0245">EGF-like domain</keyword>
<evidence type="ECO:0000259" key="8">
    <source>
        <dbReference type="PROSITE" id="PS50026"/>
    </source>
</evidence>
<dbReference type="PANTHER" id="PTHR43461:SF1">
    <property type="entry name" value="TRANSMEMBRANE PROTEIN 256"/>
    <property type="match status" value="1"/>
</dbReference>
<keyword evidence="4 7" id="KW-0472">Membrane</keyword>
<dbReference type="Pfam" id="PF07974">
    <property type="entry name" value="EGF_2"/>
    <property type="match status" value="2"/>
</dbReference>
<dbReference type="AlphaFoldDB" id="A0A8J5IY64"/>
<feature type="transmembrane region" description="Helical" evidence="7">
    <location>
        <begin position="12"/>
        <end position="35"/>
    </location>
</feature>
<keyword evidence="5 6" id="KW-1015">Disulfide bond</keyword>
<evidence type="ECO:0000256" key="1">
    <source>
        <dbReference type="ARBA" id="ARBA00004141"/>
    </source>
</evidence>
<evidence type="ECO:0000256" key="7">
    <source>
        <dbReference type="SAM" id="Phobius"/>
    </source>
</evidence>
<dbReference type="PROSITE" id="PS01186">
    <property type="entry name" value="EGF_2"/>
    <property type="match status" value="1"/>
</dbReference>
<dbReference type="Proteomes" id="UP000709295">
    <property type="component" value="Unassembled WGS sequence"/>
</dbReference>
<proteinExistence type="predicted"/>
<comment type="subcellular location">
    <subcellularLocation>
        <location evidence="1">Membrane</location>
        <topology evidence="1">Multi-pass membrane protein</topology>
    </subcellularLocation>
</comment>
<gene>
    <name evidence="9" type="ORF">JG688_00007612</name>
</gene>
<feature type="disulfide bond" evidence="6">
    <location>
        <begin position="239"/>
        <end position="248"/>
    </location>
</feature>
<evidence type="ECO:0000256" key="6">
    <source>
        <dbReference type="PROSITE-ProRule" id="PRU00076"/>
    </source>
</evidence>
<comment type="caution">
    <text evidence="6">Lacks conserved residue(s) required for the propagation of feature annotation.</text>
</comment>
<dbReference type="EMBL" id="JAENGY010000371">
    <property type="protein sequence ID" value="KAG6964646.1"/>
    <property type="molecule type" value="Genomic_DNA"/>
</dbReference>
<evidence type="ECO:0000256" key="3">
    <source>
        <dbReference type="ARBA" id="ARBA00022989"/>
    </source>
</evidence>
<evidence type="ECO:0000313" key="10">
    <source>
        <dbReference type="Proteomes" id="UP000709295"/>
    </source>
</evidence>
<feature type="transmembrane region" description="Helical" evidence="7">
    <location>
        <begin position="72"/>
        <end position="92"/>
    </location>
</feature>
<organism evidence="9 10">
    <name type="scientific">Phytophthora aleatoria</name>
    <dbReference type="NCBI Taxonomy" id="2496075"/>
    <lineage>
        <taxon>Eukaryota</taxon>
        <taxon>Sar</taxon>
        <taxon>Stramenopiles</taxon>
        <taxon>Oomycota</taxon>
        <taxon>Peronosporomycetes</taxon>
        <taxon>Peronosporales</taxon>
        <taxon>Peronosporaceae</taxon>
        <taxon>Phytophthora</taxon>
    </lineage>
</organism>